<protein>
    <submittedName>
        <fullName evidence="1">Uncharacterized protein</fullName>
    </submittedName>
</protein>
<keyword evidence="2" id="KW-1185">Reference proteome</keyword>
<dbReference type="EMBL" id="REGN01000502">
    <property type="protein sequence ID" value="RNA41451.1"/>
    <property type="molecule type" value="Genomic_DNA"/>
</dbReference>
<accession>A0A3M7T099</accession>
<organism evidence="1 2">
    <name type="scientific">Brachionus plicatilis</name>
    <name type="common">Marine rotifer</name>
    <name type="synonym">Brachionus muelleri</name>
    <dbReference type="NCBI Taxonomy" id="10195"/>
    <lineage>
        <taxon>Eukaryota</taxon>
        <taxon>Metazoa</taxon>
        <taxon>Spiralia</taxon>
        <taxon>Gnathifera</taxon>
        <taxon>Rotifera</taxon>
        <taxon>Eurotatoria</taxon>
        <taxon>Monogononta</taxon>
        <taxon>Pseudotrocha</taxon>
        <taxon>Ploima</taxon>
        <taxon>Brachionidae</taxon>
        <taxon>Brachionus</taxon>
    </lineage>
</organism>
<dbReference type="Proteomes" id="UP000276133">
    <property type="component" value="Unassembled WGS sequence"/>
</dbReference>
<reference evidence="1 2" key="1">
    <citation type="journal article" date="2018" name="Sci. Rep.">
        <title>Genomic signatures of local adaptation to the degree of environmental predictability in rotifers.</title>
        <authorList>
            <person name="Franch-Gras L."/>
            <person name="Hahn C."/>
            <person name="Garcia-Roger E.M."/>
            <person name="Carmona M.J."/>
            <person name="Serra M."/>
            <person name="Gomez A."/>
        </authorList>
    </citation>
    <scope>NUCLEOTIDE SEQUENCE [LARGE SCALE GENOMIC DNA]</scope>
    <source>
        <strain evidence="1">HYR1</strain>
    </source>
</reference>
<name>A0A3M7T099_BRAPC</name>
<sequence>MLENALDGAQGVTSGLEPGQLCHTQIELVERRVYFGAQSLRRALERRNPGLHQAQHFLQRFYIDGLVEQIFMIGAHLFPDLFVQCVDAGGQVGQVLAQLARLHHSRAQALHVKVLLAELGRVHGRVQPFNQQLDTLRAHLELKLSR</sequence>
<dbReference type="AlphaFoldDB" id="A0A3M7T099"/>
<evidence type="ECO:0000313" key="2">
    <source>
        <dbReference type="Proteomes" id="UP000276133"/>
    </source>
</evidence>
<gene>
    <name evidence="1" type="ORF">BpHYR1_048146</name>
</gene>
<comment type="caution">
    <text evidence="1">The sequence shown here is derived from an EMBL/GenBank/DDBJ whole genome shotgun (WGS) entry which is preliminary data.</text>
</comment>
<evidence type="ECO:0000313" key="1">
    <source>
        <dbReference type="EMBL" id="RNA41451.1"/>
    </source>
</evidence>
<proteinExistence type="predicted"/>